<evidence type="ECO:0000256" key="1">
    <source>
        <dbReference type="SAM" id="MobiDB-lite"/>
    </source>
</evidence>
<dbReference type="OrthoDB" id="5411773at2759"/>
<feature type="region of interest" description="Disordered" evidence="1">
    <location>
        <begin position="145"/>
        <end position="167"/>
    </location>
</feature>
<keyword evidence="3" id="KW-1185">Reference proteome</keyword>
<dbReference type="EMBL" id="AZGZ01000032">
    <property type="protein sequence ID" value="KZZ87572.1"/>
    <property type="molecule type" value="Genomic_DNA"/>
</dbReference>
<protein>
    <submittedName>
        <fullName evidence="2">Uncharacterized protein</fullName>
    </submittedName>
</protein>
<name>A0A162IDQ8_9EURO</name>
<proteinExistence type="predicted"/>
<evidence type="ECO:0000313" key="3">
    <source>
        <dbReference type="Proteomes" id="UP000242877"/>
    </source>
</evidence>
<feature type="compositionally biased region" description="Basic residues" evidence="1">
    <location>
        <begin position="339"/>
        <end position="348"/>
    </location>
</feature>
<feature type="compositionally biased region" description="Acidic residues" evidence="1">
    <location>
        <begin position="319"/>
        <end position="330"/>
    </location>
</feature>
<dbReference type="AlphaFoldDB" id="A0A162IDQ8"/>
<feature type="compositionally biased region" description="Polar residues" evidence="1">
    <location>
        <begin position="349"/>
        <end position="360"/>
    </location>
</feature>
<accession>A0A162IDQ8</accession>
<feature type="region of interest" description="Disordered" evidence="1">
    <location>
        <begin position="313"/>
        <end position="370"/>
    </location>
</feature>
<organism evidence="2 3">
    <name type="scientific">Ascosphaera apis ARSEF 7405</name>
    <dbReference type="NCBI Taxonomy" id="392613"/>
    <lineage>
        <taxon>Eukaryota</taxon>
        <taxon>Fungi</taxon>
        <taxon>Dikarya</taxon>
        <taxon>Ascomycota</taxon>
        <taxon>Pezizomycotina</taxon>
        <taxon>Eurotiomycetes</taxon>
        <taxon>Eurotiomycetidae</taxon>
        <taxon>Onygenales</taxon>
        <taxon>Ascosphaeraceae</taxon>
        <taxon>Ascosphaera</taxon>
    </lineage>
</organism>
<comment type="caution">
    <text evidence="2">The sequence shown here is derived from an EMBL/GenBank/DDBJ whole genome shotgun (WGS) entry which is preliminary data.</text>
</comment>
<evidence type="ECO:0000313" key="2">
    <source>
        <dbReference type="EMBL" id="KZZ87572.1"/>
    </source>
</evidence>
<sequence length="592" mass="66156">MALAADTIDMPINIPMETSNDAGDSKKLHRRPAKDLPYELAQHCSIYFEEKLYGLGLILLLDLLTSGATAGPDLAPTFIPSPSHLALASTIVVHPAITTRAKTRDDAKAADTALELLHSTKEVAGALNARFAEAFTITHFESSRRRSYHDGGSESNATQLGHGPDMSNVAMARNDSVWSRAEDFWHAVGWAFNCSILYPKRWERWQLWLELLCDVLEDDWQARLQDAKANGLIEGSTDFRNAMKKSLIFEYISSTSALSDKKRRILRAIFADGQAESMLFFKEVFKDELKEPKKKSPKKRESELDLERDIFGDYGIPEDKDENDEEDEEDALNHIKGASIHRSKRTRRLTASVSMSSISDSTHDEQLPSAPVEDMSGLGPLPAIRLRQRLLQLLSNVAAFLPKDFIDVDQLYHLFVESVHHLPFPTFHLLVASSNLDGLLDISRMTLCERLLNSLLETGGFSKSHISQDDDDTGVSQQQLEECYLPFSARTRNKNINQGRSNSGSNVAIDNAKVSVLLETMLRLLAARGMLQPSAALTDAVERGIAARLERVQMETRRNSSTKQGLESPGLVWLTESHERLRFMLKLLSDAP</sequence>
<dbReference type="VEuPathDB" id="FungiDB:AAP_05483"/>
<gene>
    <name evidence="2" type="ORF">AAP_05483</name>
</gene>
<dbReference type="Proteomes" id="UP000242877">
    <property type="component" value="Unassembled WGS sequence"/>
</dbReference>
<reference evidence="2 3" key="1">
    <citation type="journal article" date="2016" name="Genome Biol. Evol.">
        <title>Divergent and convergent evolution of fungal pathogenicity.</title>
        <authorList>
            <person name="Shang Y."/>
            <person name="Xiao G."/>
            <person name="Zheng P."/>
            <person name="Cen K."/>
            <person name="Zhan S."/>
            <person name="Wang C."/>
        </authorList>
    </citation>
    <scope>NUCLEOTIDE SEQUENCE [LARGE SCALE GENOMIC DNA]</scope>
    <source>
        <strain evidence="2 3">ARSEF 7405</strain>
    </source>
</reference>